<evidence type="ECO:0000313" key="1">
    <source>
        <dbReference type="EMBL" id="OMO89314.1"/>
    </source>
</evidence>
<gene>
    <name evidence="1" type="ORF">COLO4_19802</name>
</gene>
<proteinExistence type="predicted"/>
<name>A0A1R3J3C0_9ROSI</name>
<dbReference type="EMBL" id="AWUE01016827">
    <property type="protein sequence ID" value="OMO89314.1"/>
    <property type="molecule type" value="Genomic_DNA"/>
</dbReference>
<organism evidence="1 2">
    <name type="scientific">Corchorus olitorius</name>
    <dbReference type="NCBI Taxonomy" id="93759"/>
    <lineage>
        <taxon>Eukaryota</taxon>
        <taxon>Viridiplantae</taxon>
        <taxon>Streptophyta</taxon>
        <taxon>Embryophyta</taxon>
        <taxon>Tracheophyta</taxon>
        <taxon>Spermatophyta</taxon>
        <taxon>Magnoliopsida</taxon>
        <taxon>eudicotyledons</taxon>
        <taxon>Gunneridae</taxon>
        <taxon>Pentapetalae</taxon>
        <taxon>rosids</taxon>
        <taxon>malvids</taxon>
        <taxon>Malvales</taxon>
        <taxon>Malvaceae</taxon>
        <taxon>Grewioideae</taxon>
        <taxon>Apeibeae</taxon>
        <taxon>Corchorus</taxon>
    </lineage>
</organism>
<keyword evidence="2" id="KW-1185">Reference proteome</keyword>
<protein>
    <submittedName>
        <fullName evidence="1">Uncharacterized protein</fullName>
    </submittedName>
</protein>
<evidence type="ECO:0000313" key="2">
    <source>
        <dbReference type="Proteomes" id="UP000187203"/>
    </source>
</evidence>
<accession>A0A1R3J3C0</accession>
<sequence length="33" mass="3777">MVGASARKMFNRGVMKEGFPRRVSMSEIKTFLD</sequence>
<dbReference type="AlphaFoldDB" id="A0A1R3J3C0"/>
<comment type="caution">
    <text evidence="1">The sequence shown here is derived from an EMBL/GenBank/DDBJ whole genome shotgun (WGS) entry which is preliminary data.</text>
</comment>
<dbReference type="Proteomes" id="UP000187203">
    <property type="component" value="Unassembled WGS sequence"/>
</dbReference>
<reference evidence="2" key="1">
    <citation type="submission" date="2013-09" db="EMBL/GenBank/DDBJ databases">
        <title>Corchorus olitorius genome sequencing.</title>
        <authorList>
            <person name="Alam M."/>
            <person name="Haque M.S."/>
            <person name="Islam M.S."/>
            <person name="Emdad E.M."/>
            <person name="Islam M.M."/>
            <person name="Ahmed B."/>
            <person name="Halim A."/>
            <person name="Hossen Q.M.M."/>
            <person name="Hossain M.Z."/>
            <person name="Ahmed R."/>
            <person name="Khan M.M."/>
            <person name="Islam R."/>
            <person name="Rashid M.M."/>
            <person name="Khan S.A."/>
            <person name="Rahman M.S."/>
            <person name="Alam M."/>
            <person name="Yahiya A.S."/>
            <person name="Khan M.S."/>
            <person name="Azam M.S."/>
            <person name="Haque T."/>
            <person name="Lashkar M.Z.H."/>
            <person name="Akhand A.I."/>
            <person name="Morshed G."/>
            <person name="Roy S."/>
            <person name="Uddin K.S."/>
            <person name="Rabeya T."/>
            <person name="Hossain A.S."/>
            <person name="Chowdhury A."/>
            <person name="Snigdha A.R."/>
            <person name="Mortoza M.S."/>
            <person name="Matin S.A."/>
            <person name="Hoque S.M.E."/>
            <person name="Islam M.K."/>
            <person name="Roy D.K."/>
            <person name="Haider R."/>
            <person name="Moosa M.M."/>
            <person name="Elias S.M."/>
            <person name="Hasan A.M."/>
            <person name="Jahan S."/>
            <person name="Shafiuddin M."/>
            <person name="Mahmood N."/>
            <person name="Shommy N.S."/>
        </authorList>
    </citation>
    <scope>NUCLEOTIDE SEQUENCE [LARGE SCALE GENOMIC DNA]</scope>
    <source>
        <strain evidence="2">cv. O-4</strain>
    </source>
</reference>